<dbReference type="Pfam" id="PF03133">
    <property type="entry name" value="TTL"/>
    <property type="match status" value="1"/>
</dbReference>
<dbReference type="GO" id="GO:0016874">
    <property type="term" value="F:ligase activity"/>
    <property type="evidence" value="ECO:0007669"/>
    <property type="project" value="UniProtKB-KW"/>
</dbReference>
<accession>A0ABP1GX20</accession>
<dbReference type="Proteomes" id="UP001642409">
    <property type="component" value="Unassembled WGS sequence"/>
</dbReference>
<evidence type="ECO:0000256" key="2">
    <source>
        <dbReference type="ARBA" id="ARBA00022741"/>
    </source>
</evidence>
<evidence type="ECO:0000256" key="5">
    <source>
        <dbReference type="ARBA" id="ARBA00049274"/>
    </source>
</evidence>
<evidence type="ECO:0000313" key="6">
    <source>
        <dbReference type="EMBL" id="CAL5981057.1"/>
    </source>
</evidence>
<dbReference type="PANTHER" id="PTHR12241:SF145">
    <property type="entry name" value="TUBULIN POLYGLUTAMYLASE TTLL5"/>
    <property type="match status" value="1"/>
</dbReference>
<comment type="catalytic activity">
    <reaction evidence="5">
        <text>L-glutamyl-[protein] + L-glutamate + ATP = gamma-L-glutamyl-L-glutamyl-[protein] + ADP + phosphate + H(+)</text>
        <dbReference type="Rhea" id="RHEA:60144"/>
        <dbReference type="Rhea" id="RHEA-COMP:10208"/>
        <dbReference type="Rhea" id="RHEA-COMP:15517"/>
        <dbReference type="ChEBI" id="CHEBI:15378"/>
        <dbReference type="ChEBI" id="CHEBI:29973"/>
        <dbReference type="ChEBI" id="CHEBI:29985"/>
        <dbReference type="ChEBI" id="CHEBI:30616"/>
        <dbReference type="ChEBI" id="CHEBI:43474"/>
        <dbReference type="ChEBI" id="CHEBI:143622"/>
        <dbReference type="ChEBI" id="CHEBI:456216"/>
    </reaction>
    <physiologicalReaction direction="left-to-right" evidence="5">
        <dbReference type="Rhea" id="RHEA:60145"/>
    </physiologicalReaction>
</comment>
<evidence type="ECO:0000256" key="3">
    <source>
        <dbReference type="ARBA" id="ARBA00022840"/>
    </source>
</evidence>
<name>A0ABP1GX20_9EUKA</name>
<dbReference type="EMBL" id="CAXDID020000013">
    <property type="protein sequence ID" value="CAL5981057.1"/>
    <property type="molecule type" value="Genomic_DNA"/>
</dbReference>
<gene>
    <name evidence="6" type="ORF">HINF_LOCUS6465</name>
</gene>
<evidence type="ECO:0000313" key="7">
    <source>
        <dbReference type="Proteomes" id="UP001642409"/>
    </source>
</evidence>
<evidence type="ECO:0000256" key="1">
    <source>
        <dbReference type="ARBA" id="ARBA00022598"/>
    </source>
</evidence>
<proteinExistence type="predicted"/>
<reference evidence="6 7" key="1">
    <citation type="submission" date="2024-07" db="EMBL/GenBank/DDBJ databases">
        <authorList>
            <person name="Akdeniz Z."/>
        </authorList>
    </citation>
    <scope>NUCLEOTIDE SEQUENCE [LARGE SCALE GENOMIC DNA]</scope>
</reference>
<keyword evidence="1 6" id="KW-0436">Ligase</keyword>
<keyword evidence="3" id="KW-0067">ATP-binding</keyword>
<evidence type="ECO:0000256" key="4">
    <source>
        <dbReference type="ARBA" id="ARBA00041448"/>
    </source>
</evidence>
<comment type="caution">
    <text evidence="6">The sequence shown here is derived from an EMBL/GenBank/DDBJ whole genome shotgun (WGS) entry which is preliminary data.</text>
</comment>
<protein>
    <recommendedName>
        <fullName evidence="4">Tubulin--tyrosine ligase-like protein 5</fullName>
    </recommendedName>
</protein>
<dbReference type="PANTHER" id="PTHR12241">
    <property type="entry name" value="TUBULIN POLYGLUTAMYLASE"/>
    <property type="match status" value="1"/>
</dbReference>
<dbReference type="Gene3D" id="3.30.470.20">
    <property type="entry name" value="ATP-grasp fold, B domain"/>
    <property type="match status" value="1"/>
</dbReference>
<dbReference type="InterPro" id="IPR004344">
    <property type="entry name" value="TTL/TTLL_fam"/>
</dbReference>
<dbReference type="SUPFAM" id="SSF56059">
    <property type="entry name" value="Glutathione synthetase ATP-binding domain-like"/>
    <property type="match status" value="1"/>
</dbReference>
<dbReference type="PROSITE" id="PS51221">
    <property type="entry name" value="TTL"/>
    <property type="match status" value="1"/>
</dbReference>
<organism evidence="6 7">
    <name type="scientific">Hexamita inflata</name>
    <dbReference type="NCBI Taxonomy" id="28002"/>
    <lineage>
        <taxon>Eukaryota</taxon>
        <taxon>Metamonada</taxon>
        <taxon>Diplomonadida</taxon>
        <taxon>Hexamitidae</taxon>
        <taxon>Hexamitinae</taxon>
        <taxon>Hexamita</taxon>
    </lineage>
</organism>
<keyword evidence="7" id="KW-1185">Reference proteome</keyword>
<sequence>MLIQYVLSFKVLVQKSSVTNQQIYAFKESKQTYWVKVDEKPIVSTARHVDDVWKEVFERAGWQFSGNTDNFIFKHHLLPGERQATKNFFAEMQPGQVISQIPSWIQFSKQNLVRHTRNFGNEYILPKSFLLPGESDELEAFMSQNPGIWMIAKAAAGSLGKGIHLTNNFSDIDLSKKQVVQEYLSDPVLIRGFKFDLRIYLLITSIDPLIAYVYDDGYAKLASKLYQLPTDENKDMLDMHLTNRGFNEKNWVRKPCWLLKDQLAFISYKEALNYLFTDQSQFSTDVQLHLKDYSKQQFVDYFHSKLKQTIKQLLLATYEGLVNEVTNRKFYARFGADVMLMRNGEFKIIEVNRRPYQARLCPIEFLTAPKLIMEELNIVGIPVLSKNPIYNSSTPLSTPKMSVDQMIEKANLQIADEKTRTEHFERIFPEKENQLKTVLNQFASNFVNRDKDEL</sequence>
<keyword evidence="2" id="KW-0547">Nucleotide-binding</keyword>